<evidence type="ECO:0000313" key="1">
    <source>
        <dbReference type="EnsemblPlants" id="LPERR04G17080.1"/>
    </source>
</evidence>
<organism evidence="1 2">
    <name type="scientific">Leersia perrieri</name>
    <dbReference type="NCBI Taxonomy" id="77586"/>
    <lineage>
        <taxon>Eukaryota</taxon>
        <taxon>Viridiplantae</taxon>
        <taxon>Streptophyta</taxon>
        <taxon>Embryophyta</taxon>
        <taxon>Tracheophyta</taxon>
        <taxon>Spermatophyta</taxon>
        <taxon>Magnoliopsida</taxon>
        <taxon>Liliopsida</taxon>
        <taxon>Poales</taxon>
        <taxon>Poaceae</taxon>
        <taxon>BOP clade</taxon>
        <taxon>Oryzoideae</taxon>
        <taxon>Oryzeae</taxon>
        <taxon>Oryzinae</taxon>
        <taxon>Leersia</taxon>
    </lineage>
</organism>
<dbReference type="Proteomes" id="UP000032180">
    <property type="component" value="Chromosome 4"/>
</dbReference>
<reference evidence="2" key="2">
    <citation type="submission" date="2013-12" db="EMBL/GenBank/DDBJ databases">
        <authorList>
            <person name="Yu Y."/>
            <person name="Lee S."/>
            <person name="de Baynast K."/>
            <person name="Wissotski M."/>
            <person name="Liu L."/>
            <person name="Talag J."/>
            <person name="Goicoechea J."/>
            <person name="Angelova A."/>
            <person name="Jetty R."/>
            <person name="Kudrna D."/>
            <person name="Golser W."/>
            <person name="Rivera L."/>
            <person name="Zhang J."/>
            <person name="Wing R."/>
        </authorList>
    </citation>
    <scope>NUCLEOTIDE SEQUENCE</scope>
</reference>
<sequence>MVMPDVARGPLLLSLGLGVAGEILLWIRHASLRVSLANVGGHGDIHCDGEGFCHWHERSDQRAVLPTHQRRTARRRRCGQESEATILVRGGDCGGTVRKVLLVFGGLRSTLLFSCGDTLSSQDGRVGLANEEGGDPSFSITLFPSNPTARMDLERVRNQGVSS</sequence>
<dbReference type="AlphaFoldDB" id="A0A0D9W7Y8"/>
<proteinExistence type="predicted"/>
<accession>A0A0D9W7Y8</accession>
<name>A0A0D9W7Y8_9ORYZ</name>
<keyword evidence="2" id="KW-1185">Reference proteome</keyword>
<reference evidence="1" key="3">
    <citation type="submission" date="2015-04" db="UniProtKB">
        <authorList>
            <consortium name="EnsemblPlants"/>
        </authorList>
    </citation>
    <scope>IDENTIFICATION</scope>
</reference>
<dbReference type="EnsemblPlants" id="LPERR04G17080.1">
    <property type="protein sequence ID" value="LPERR04G17080.1"/>
    <property type="gene ID" value="LPERR04G17080"/>
</dbReference>
<dbReference type="HOGENOM" id="CLU_1629456_0_0_1"/>
<dbReference type="Gramene" id="LPERR04G17080.1">
    <property type="protein sequence ID" value="LPERR04G17080.1"/>
    <property type="gene ID" value="LPERR04G17080"/>
</dbReference>
<reference evidence="1 2" key="1">
    <citation type="submission" date="2012-08" db="EMBL/GenBank/DDBJ databases">
        <title>Oryza genome evolution.</title>
        <authorList>
            <person name="Wing R.A."/>
        </authorList>
    </citation>
    <scope>NUCLEOTIDE SEQUENCE</scope>
</reference>
<protein>
    <submittedName>
        <fullName evidence="1">Uncharacterized protein</fullName>
    </submittedName>
</protein>
<evidence type="ECO:0000313" key="2">
    <source>
        <dbReference type="Proteomes" id="UP000032180"/>
    </source>
</evidence>